<evidence type="ECO:0000256" key="1">
    <source>
        <dbReference type="SAM" id="MobiDB-lite"/>
    </source>
</evidence>
<dbReference type="OrthoDB" id="296894at2759"/>
<keyword evidence="3" id="KW-1185">Reference proteome</keyword>
<comment type="caution">
    <text evidence="2">The sequence shown here is derived from an EMBL/GenBank/DDBJ whole genome shotgun (WGS) entry which is preliminary data.</text>
</comment>
<evidence type="ECO:0000313" key="2">
    <source>
        <dbReference type="EMBL" id="TNV75681.1"/>
    </source>
</evidence>
<sequence length="193" mass="22479">MSEYYNEWRSTALTTNQNFFKEKEIQKEEDRPQSIDEQKPQQPYVNEALKGSIRQQFILDKSKALPHLNPPSTKNASAFQTTSQFYQQLTQSSLHRNPPLSQSKSSLLETLPPSAFEVAAKKESTIWKTEQYKDELFRKHLSNTVHRQVFQYDAEVAQKLRGDKYNIRVTNIGEYANALNRNRVFINPKFSSC</sequence>
<reference evidence="2" key="1">
    <citation type="submission" date="2019-06" db="EMBL/GenBank/DDBJ databases">
        <authorList>
            <person name="Zheng W."/>
        </authorList>
    </citation>
    <scope>NUCLEOTIDE SEQUENCE</scope>
    <source>
        <strain evidence="2">QDHG01</strain>
    </source>
</reference>
<evidence type="ECO:0000313" key="3">
    <source>
        <dbReference type="Proteomes" id="UP000785679"/>
    </source>
</evidence>
<dbReference type="EMBL" id="RRYP01015068">
    <property type="protein sequence ID" value="TNV75681.1"/>
    <property type="molecule type" value="Genomic_DNA"/>
</dbReference>
<name>A0A8J8SZ61_HALGN</name>
<accession>A0A8J8SZ61</accession>
<gene>
    <name evidence="2" type="ORF">FGO68_gene4427</name>
</gene>
<protein>
    <submittedName>
        <fullName evidence="2">Uncharacterized protein</fullName>
    </submittedName>
</protein>
<feature type="compositionally biased region" description="Basic and acidic residues" evidence="1">
    <location>
        <begin position="20"/>
        <end position="39"/>
    </location>
</feature>
<feature type="region of interest" description="Disordered" evidence="1">
    <location>
        <begin position="19"/>
        <end position="43"/>
    </location>
</feature>
<organism evidence="2 3">
    <name type="scientific">Halteria grandinella</name>
    <dbReference type="NCBI Taxonomy" id="5974"/>
    <lineage>
        <taxon>Eukaryota</taxon>
        <taxon>Sar</taxon>
        <taxon>Alveolata</taxon>
        <taxon>Ciliophora</taxon>
        <taxon>Intramacronucleata</taxon>
        <taxon>Spirotrichea</taxon>
        <taxon>Stichotrichia</taxon>
        <taxon>Sporadotrichida</taxon>
        <taxon>Halteriidae</taxon>
        <taxon>Halteria</taxon>
    </lineage>
</organism>
<proteinExistence type="predicted"/>
<dbReference type="Proteomes" id="UP000785679">
    <property type="component" value="Unassembled WGS sequence"/>
</dbReference>
<dbReference type="AlphaFoldDB" id="A0A8J8SZ61"/>